<feature type="region of interest" description="Disordered" evidence="1">
    <location>
        <begin position="97"/>
        <end position="120"/>
    </location>
</feature>
<accession>A0A5J4QMS6</accession>
<proteinExistence type="predicted"/>
<gene>
    <name evidence="2" type="ORF">EZS27_027597</name>
</gene>
<feature type="compositionally biased region" description="Basic and acidic residues" evidence="1">
    <location>
        <begin position="100"/>
        <end position="112"/>
    </location>
</feature>
<evidence type="ECO:0000313" key="2">
    <source>
        <dbReference type="EMBL" id="KAA6322912.1"/>
    </source>
</evidence>
<sequence length="120" mass="13418">SLPFTIEATHVHLFSGVNLSPTRVRYTINGNKIILGNSSDVQIATVSASTSVYFDAKLNAGATGSLTLIEYLDENGEWQTYLSTSVLSRYKQQMRNVRQKQQEQKAAEEKQMPDPVYNAF</sequence>
<name>A0A5J4QMS6_9ZZZZ</name>
<dbReference type="EMBL" id="SNRY01002927">
    <property type="protein sequence ID" value="KAA6322912.1"/>
    <property type="molecule type" value="Genomic_DNA"/>
</dbReference>
<comment type="caution">
    <text evidence="2">The sequence shown here is derived from an EMBL/GenBank/DDBJ whole genome shotgun (WGS) entry which is preliminary data.</text>
</comment>
<reference evidence="2" key="1">
    <citation type="submission" date="2019-03" db="EMBL/GenBank/DDBJ databases">
        <title>Single cell metagenomics reveals metabolic interactions within the superorganism composed of flagellate Streblomastix strix and complex community of Bacteroidetes bacteria on its surface.</title>
        <authorList>
            <person name="Treitli S.C."/>
            <person name="Kolisko M."/>
            <person name="Husnik F."/>
            <person name="Keeling P."/>
            <person name="Hampl V."/>
        </authorList>
    </citation>
    <scope>NUCLEOTIDE SEQUENCE</scope>
    <source>
        <strain evidence="2">STM</strain>
    </source>
</reference>
<protein>
    <submittedName>
        <fullName evidence="2">Uncharacterized protein</fullName>
    </submittedName>
</protein>
<evidence type="ECO:0000256" key="1">
    <source>
        <dbReference type="SAM" id="MobiDB-lite"/>
    </source>
</evidence>
<organism evidence="2">
    <name type="scientific">termite gut metagenome</name>
    <dbReference type="NCBI Taxonomy" id="433724"/>
    <lineage>
        <taxon>unclassified sequences</taxon>
        <taxon>metagenomes</taxon>
        <taxon>organismal metagenomes</taxon>
    </lineage>
</organism>
<feature type="non-terminal residue" evidence="2">
    <location>
        <position position="1"/>
    </location>
</feature>
<dbReference type="AlphaFoldDB" id="A0A5J4QMS6"/>